<dbReference type="GO" id="GO:0061809">
    <property type="term" value="F:NAD+ nucleosidase activity, cyclic ADP-ribose generating"/>
    <property type="evidence" value="ECO:0007669"/>
    <property type="project" value="UniProtKB-EC"/>
</dbReference>
<dbReference type="Pfam" id="PF23282">
    <property type="entry name" value="WHD_ROQ1"/>
    <property type="match status" value="1"/>
</dbReference>
<protein>
    <recommendedName>
        <fullName evidence="3">ADP-ribosyl cyclase/cyclic ADP-ribose hydrolase</fullName>
        <ecNumber evidence="3">3.2.2.6</ecNumber>
    </recommendedName>
</protein>
<keyword evidence="9" id="KW-0520">NAD</keyword>
<organism evidence="15 16">
    <name type="scientific">Vitis rotundifolia</name>
    <name type="common">Muscadine grape</name>
    <dbReference type="NCBI Taxonomy" id="103349"/>
    <lineage>
        <taxon>Eukaryota</taxon>
        <taxon>Viridiplantae</taxon>
        <taxon>Streptophyta</taxon>
        <taxon>Embryophyta</taxon>
        <taxon>Tracheophyta</taxon>
        <taxon>Spermatophyta</taxon>
        <taxon>Magnoliopsida</taxon>
        <taxon>eudicotyledons</taxon>
        <taxon>Gunneridae</taxon>
        <taxon>Pentapetalae</taxon>
        <taxon>rosids</taxon>
        <taxon>Vitales</taxon>
        <taxon>Vitaceae</taxon>
        <taxon>Viteae</taxon>
        <taxon>Vitis</taxon>
    </lineage>
</organism>
<dbReference type="Pfam" id="PF07725">
    <property type="entry name" value="LRR_3"/>
    <property type="match status" value="1"/>
</dbReference>
<keyword evidence="6" id="KW-0677">Repeat</keyword>
<dbReference type="InterPro" id="IPR055414">
    <property type="entry name" value="LRR_R13L4/SHOC2-like"/>
</dbReference>
<evidence type="ECO:0000256" key="3">
    <source>
        <dbReference type="ARBA" id="ARBA00011982"/>
    </source>
</evidence>
<comment type="subcellular location">
    <subcellularLocation>
        <location evidence="2">Cytoplasm</location>
    </subcellularLocation>
    <subcellularLocation>
        <location evidence="1">Nucleus</location>
    </subcellularLocation>
</comment>
<dbReference type="FunFam" id="3.80.10.10:FF:000386">
    <property type="entry name" value="Disease resistance protein RPS4"/>
    <property type="match status" value="1"/>
</dbReference>
<dbReference type="SUPFAM" id="SSF52058">
    <property type="entry name" value="L domain-like"/>
    <property type="match status" value="3"/>
</dbReference>
<dbReference type="GO" id="GO:0005634">
    <property type="term" value="C:nucleus"/>
    <property type="evidence" value="ECO:0007669"/>
    <property type="project" value="UniProtKB-SubCell"/>
</dbReference>
<dbReference type="InterPro" id="IPR032675">
    <property type="entry name" value="LRR_dom_sf"/>
</dbReference>
<evidence type="ECO:0000256" key="1">
    <source>
        <dbReference type="ARBA" id="ARBA00004123"/>
    </source>
</evidence>
<dbReference type="Pfam" id="PF01582">
    <property type="entry name" value="TIR"/>
    <property type="match status" value="1"/>
</dbReference>
<reference evidence="15 16" key="1">
    <citation type="journal article" date="2023" name="BMC Biotechnol.">
        <title>Vitis rotundifolia cv Carlos genome sequencing.</title>
        <authorList>
            <person name="Huff M."/>
            <person name="Hulse-Kemp A."/>
            <person name="Scheffler B."/>
            <person name="Youngblood R."/>
            <person name="Simpson S."/>
            <person name="Babiker E."/>
            <person name="Staton M."/>
        </authorList>
    </citation>
    <scope>NUCLEOTIDE SEQUENCE [LARGE SCALE GENOMIC DNA]</scope>
    <source>
        <tissue evidence="15">Leaf</tissue>
    </source>
</reference>
<dbReference type="GO" id="GO:0005737">
    <property type="term" value="C:cytoplasm"/>
    <property type="evidence" value="ECO:0007669"/>
    <property type="project" value="UniProtKB-SubCell"/>
</dbReference>
<dbReference type="Proteomes" id="UP001168098">
    <property type="component" value="Unassembled WGS sequence"/>
</dbReference>
<evidence type="ECO:0000313" key="15">
    <source>
        <dbReference type="EMBL" id="KAJ9676014.1"/>
    </source>
</evidence>
<name>A0AA39D9V0_VITRO</name>
<keyword evidence="8" id="KW-0611">Plant defense</keyword>
<evidence type="ECO:0000256" key="2">
    <source>
        <dbReference type="ARBA" id="ARBA00004496"/>
    </source>
</evidence>
<dbReference type="PANTHER" id="PTHR11017">
    <property type="entry name" value="LEUCINE-RICH REPEAT-CONTAINING PROTEIN"/>
    <property type="match status" value="1"/>
</dbReference>
<dbReference type="EC" id="3.2.2.6" evidence="3"/>
<dbReference type="SUPFAM" id="SSF52200">
    <property type="entry name" value="Toll/Interleukin receptor TIR domain"/>
    <property type="match status" value="1"/>
</dbReference>
<evidence type="ECO:0000256" key="6">
    <source>
        <dbReference type="ARBA" id="ARBA00022737"/>
    </source>
</evidence>
<dbReference type="Pfam" id="PF23598">
    <property type="entry name" value="LRR_14"/>
    <property type="match status" value="2"/>
</dbReference>
<dbReference type="InterPro" id="IPR045344">
    <property type="entry name" value="C-JID"/>
</dbReference>
<dbReference type="SUPFAM" id="SSF52540">
    <property type="entry name" value="P-loop containing nucleoside triphosphate hydrolases"/>
    <property type="match status" value="1"/>
</dbReference>
<dbReference type="InterPro" id="IPR042197">
    <property type="entry name" value="Apaf_helical"/>
</dbReference>
<feature type="compositionally biased region" description="Basic and acidic residues" evidence="13">
    <location>
        <begin position="1513"/>
        <end position="1522"/>
    </location>
</feature>
<dbReference type="FunFam" id="1.10.8.430:FF:000002">
    <property type="entry name" value="Disease resistance protein (TIR-NBS-LRR class)"/>
    <property type="match status" value="1"/>
</dbReference>
<dbReference type="Gene3D" id="3.40.50.10140">
    <property type="entry name" value="Toll/interleukin-1 receptor homology (TIR) domain"/>
    <property type="match status" value="1"/>
</dbReference>
<dbReference type="Pfam" id="PF20160">
    <property type="entry name" value="C-JID"/>
    <property type="match status" value="1"/>
</dbReference>
<keyword evidence="4" id="KW-0963">Cytoplasm</keyword>
<evidence type="ECO:0000256" key="13">
    <source>
        <dbReference type="SAM" id="MobiDB-lite"/>
    </source>
</evidence>
<evidence type="ECO:0000256" key="5">
    <source>
        <dbReference type="ARBA" id="ARBA00022614"/>
    </source>
</evidence>
<dbReference type="PROSITE" id="PS50104">
    <property type="entry name" value="TIR"/>
    <property type="match status" value="1"/>
</dbReference>
<evidence type="ECO:0000313" key="16">
    <source>
        <dbReference type="Proteomes" id="UP001168098"/>
    </source>
</evidence>
<feature type="region of interest" description="Disordered" evidence="13">
    <location>
        <begin position="1509"/>
        <end position="1538"/>
    </location>
</feature>
<dbReference type="Gene3D" id="3.80.10.10">
    <property type="entry name" value="Ribonuclease Inhibitor"/>
    <property type="match status" value="5"/>
</dbReference>
<evidence type="ECO:0000256" key="7">
    <source>
        <dbReference type="ARBA" id="ARBA00022801"/>
    </source>
</evidence>
<dbReference type="GO" id="GO:0043531">
    <property type="term" value="F:ADP binding"/>
    <property type="evidence" value="ECO:0007669"/>
    <property type="project" value="InterPro"/>
</dbReference>
<dbReference type="InterPro" id="IPR058546">
    <property type="entry name" value="RPS4B/Roq1-like_LRR"/>
</dbReference>
<evidence type="ECO:0000259" key="14">
    <source>
        <dbReference type="PROSITE" id="PS50104"/>
    </source>
</evidence>
<dbReference type="FunFam" id="3.40.50.10140:FF:000007">
    <property type="entry name" value="Disease resistance protein (TIR-NBS-LRR class)"/>
    <property type="match status" value="1"/>
</dbReference>
<gene>
    <name evidence="15" type="ORF">PVL29_024814</name>
</gene>
<dbReference type="Gene3D" id="1.10.8.430">
    <property type="entry name" value="Helical domain of apoptotic protease-activating factors"/>
    <property type="match status" value="1"/>
</dbReference>
<dbReference type="Pfam" id="PF23286">
    <property type="entry name" value="LRR_13"/>
    <property type="match status" value="2"/>
</dbReference>
<evidence type="ECO:0000256" key="11">
    <source>
        <dbReference type="ARBA" id="ARBA00047304"/>
    </source>
</evidence>
<keyword evidence="5" id="KW-0433">Leucine-rich repeat</keyword>
<evidence type="ECO:0000256" key="12">
    <source>
        <dbReference type="ARBA" id="ARBA00061488"/>
    </source>
</evidence>
<dbReference type="GO" id="GO:0007165">
    <property type="term" value="P:signal transduction"/>
    <property type="evidence" value="ECO:0007669"/>
    <property type="project" value="InterPro"/>
</dbReference>
<keyword evidence="16" id="KW-1185">Reference proteome</keyword>
<dbReference type="InterPro" id="IPR035897">
    <property type="entry name" value="Toll_tir_struct_dom_sf"/>
</dbReference>
<dbReference type="InterPro" id="IPR044974">
    <property type="entry name" value="Disease_R_plants"/>
</dbReference>
<evidence type="ECO:0000256" key="9">
    <source>
        <dbReference type="ARBA" id="ARBA00023027"/>
    </source>
</evidence>
<dbReference type="EMBL" id="JARBHA010000018">
    <property type="protein sequence ID" value="KAJ9676014.1"/>
    <property type="molecule type" value="Genomic_DNA"/>
</dbReference>
<feature type="domain" description="TIR" evidence="14">
    <location>
        <begin position="18"/>
        <end position="181"/>
    </location>
</feature>
<dbReference type="InterPro" id="IPR003591">
    <property type="entry name" value="Leu-rich_rpt_typical-subtyp"/>
</dbReference>
<comment type="catalytic activity">
    <reaction evidence="11">
        <text>NAD(+) + H2O = ADP-D-ribose + nicotinamide + H(+)</text>
        <dbReference type="Rhea" id="RHEA:16301"/>
        <dbReference type="ChEBI" id="CHEBI:15377"/>
        <dbReference type="ChEBI" id="CHEBI:15378"/>
        <dbReference type="ChEBI" id="CHEBI:17154"/>
        <dbReference type="ChEBI" id="CHEBI:57540"/>
        <dbReference type="ChEBI" id="CHEBI:57967"/>
        <dbReference type="EC" id="3.2.2.6"/>
    </reaction>
    <physiologicalReaction direction="left-to-right" evidence="11">
        <dbReference type="Rhea" id="RHEA:16302"/>
    </physiologicalReaction>
</comment>
<evidence type="ECO:0000256" key="4">
    <source>
        <dbReference type="ARBA" id="ARBA00022490"/>
    </source>
</evidence>
<dbReference type="InterPro" id="IPR011713">
    <property type="entry name" value="Leu-rich_rpt_3"/>
</dbReference>
<dbReference type="GO" id="GO:0050832">
    <property type="term" value="P:defense response to fungus"/>
    <property type="evidence" value="ECO:0007669"/>
    <property type="project" value="UniProtKB-ARBA"/>
</dbReference>
<dbReference type="PRINTS" id="PR00364">
    <property type="entry name" value="DISEASERSIST"/>
</dbReference>
<dbReference type="InterPro" id="IPR001611">
    <property type="entry name" value="Leu-rich_rpt"/>
</dbReference>
<sequence>MASSTQKSSSSSTSVRKYEFEVFLSFRGEDTRNNFTDHLFVNLHGMGIKTFRDDQLERGEEIKSELLKTIEESRISIVVFSKNYAHSKWCLDELAKIMECREEMEQIVFPVFYHVDPYDVRKQTGSLGEAFSIHERNVDAKKVQRWRDSLTEASNLSGFHVNDGYESKHIKEIINQIFKRSMNSKLLHINDDIVGMDFRLKELKSLLSSDLNDIRVVGIYGTGGIGKTTIAKIVYNEIQYQFTGASFLQDIRETFNKGCQLQLQQQLLHDTVGNDVEFSNINKGINIIKARLGSKKVLIVIDDVDQLQQLESVAGSPKWFGPGSTIIITTRDQHLLVKYGVTKTYKATKLHYEEALQLFSQHAFKQNVPKGDYVNLSNCMVQYAKGLPLALKVVGSSLKGMTIDEWKSALDKLKKNPMKEINDVLRISFDGLDPSQKEVFLDIACFFKGECKDFVSRILDSCNLFATCNIRVLRDRCLVTILNNVIQMHDLIQEMGWAIVREECPGDPCKWSRLWDVDDIYYAFSRQKGMRNIQTVSLDLSKSKNLQFSTKVFAKMKKLRLLKIYCNDHDGLTREKYKVLLPKDFEFPHNLRYLHWQRCTLRSLPSNFYGEHLIEINLKSSNIKQLWKGTKCLGELKGIDLSNSKQLVKMPKFSSMPNLERLNLEGCTSLRELHSSIGDLKWLTYLNLGGCEQLRSFPSSMRFESLEVLYLNCCPNLKKFPKFHGNMKCLKKLYLNESGIQELPSSIVYLASLEVLNLSNCSNFKKFPEIHDDMEFFRELYLEGCSKFKKFPDTFAHMGHLRRLHLRESGIEELPSSIEYLENLEILDLSRCSKFEKFPEIGRNMKCLEELFLNETAIKELPNSIRSLTSLKTLSLRECSKFENFLDIFTNMGLLRRLDLYESGIKELPSSIGCLESLENLDLSNCSNFEKFPEIQGNMKCLKGLYLRNTAIKELPNSIGSLTSLEILDLGQCSKFEKLPDVFTNMRLLSALYLFQTGIKELPSSIGHLEFLQYLSLSYCSNFEKFPEIQGNMKCLKWLSLDNTAIKELPNGIGCLPALEYLTLSGCSNFERFPEIQENMGNLCGLFLDGSAIKGLPCSIGHLTGLDRLELKNCRNLRSLPNSIYGLKSLKGLYLDGCSNLEAFSDITEDMEQLERLFFHETAIKELPSSIEHLRGLQYLELINCEKLEILPNSIGNLTCLTILCVRNCSKLCNLPDNLRSLQCCLSALDLGGCNLMEGEIPRDLWCLSSLSYLDVSGNHIRCIPADITQLSELRALYMNHCPELVEIGELPSSLRQMQAHGCPCLETETFSSPLWSALLKNLKSLTQPIHFWGSRFVIPGSRGIPEWVSHQRMGCEVRIELPTNWYGDNNFLGFVLFFHHVPLDDDECETTTGCGPSCELTISHGDQSERLEDISFHSECKNYSIRGFSYGDGYDCGSTSDPAITVTYFPQINIPGKYRSRRWNYFKAHFHTPIGVGSFKCGNNACFKVESCGIHFMYAQDQIHCPQPSRRSLGDREDHPTKKGFSSFKSIKALFKP</sequence>
<dbReference type="InterPro" id="IPR027417">
    <property type="entry name" value="P-loop_NTPase"/>
</dbReference>
<comment type="caution">
    <text evidence="15">The sequence shown here is derived from an EMBL/GenBank/DDBJ whole genome shotgun (WGS) entry which is preliminary data.</text>
</comment>
<dbReference type="PANTHER" id="PTHR11017:SF570">
    <property type="entry name" value="DISEASE RESISTANCE PROTEIN (TIR-NBS CLASS)-RELATED"/>
    <property type="match status" value="1"/>
</dbReference>
<evidence type="ECO:0000256" key="8">
    <source>
        <dbReference type="ARBA" id="ARBA00022821"/>
    </source>
</evidence>
<keyword evidence="10" id="KW-0539">Nucleus</keyword>
<keyword evidence="7" id="KW-0378">Hydrolase</keyword>
<dbReference type="SMART" id="SM00369">
    <property type="entry name" value="LRR_TYP"/>
    <property type="match status" value="10"/>
</dbReference>
<evidence type="ECO:0000256" key="10">
    <source>
        <dbReference type="ARBA" id="ARBA00023242"/>
    </source>
</evidence>
<dbReference type="GO" id="GO:0043068">
    <property type="term" value="P:positive regulation of programmed cell death"/>
    <property type="evidence" value="ECO:0007669"/>
    <property type="project" value="UniProtKB-ARBA"/>
</dbReference>
<accession>A0AA39D9V0</accession>
<dbReference type="InterPro" id="IPR000157">
    <property type="entry name" value="TIR_dom"/>
</dbReference>
<comment type="similarity">
    <text evidence="12">Belongs to the disease resistance TIR-NB-LRR family.</text>
</comment>
<dbReference type="PROSITE" id="PS51450">
    <property type="entry name" value="LRR"/>
    <property type="match status" value="1"/>
</dbReference>
<dbReference type="SMART" id="SM00255">
    <property type="entry name" value="TIR"/>
    <property type="match status" value="1"/>
</dbReference>
<dbReference type="Gene3D" id="3.40.50.300">
    <property type="entry name" value="P-loop containing nucleotide triphosphate hydrolases"/>
    <property type="match status" value="1"/>
</dbReference>
<dbReference type="InterPro" id="IPR002182">
    <property type="entry name" value="NB-ARC"/>
</dbReference>
<dbReference type="Pfam" id="PF00931">
    <property type="entry name" value="NB-ARC"/>
    <property type="match status" value="1"/>
</dbReference>
<dbReference type="InterPro" id="IPR058192">
    <property type="entry name" value="WHD_ROQ1-like"/>
</dbReference>
<proteinExistence type="inferred from homology"/>